<dbReference type="Gene3D" id="3.20.20.300">
    <property type="entry name" value="Glycoside hydrolase, family 3, N-terminal domain"/>
    <property type="match status" value="1"/>
</dbReference>
<dbReference type="InterPro" id="IPR017853">
    <property type="entry name" value="GH"/>
</dbReference>
<feature type="chain" id="PRO_5045428280" evidence="3">
    <location>
        <begin position="36"/>
        <end position="775"/>
    </location>
</feature>
<evidence type="ECO:0000259" key="4">
    <source>
        <dbReference type="SMART" id="SM01217"/>
    </source>
</evidence>
<keyword evidence="6" id="KW-1185">Reference proteome</keyword>
<dbReference type="Proteomes" id="UP001434337">
    <property type="component" value="Chromosome"/>
</dbReference>
<evidence type="ECO:0000313" key="5">
    <source>
        <dbReference type="EMBL" id="WZW99381.1"/>
    </source>
</evidence>
<dbReference type="GO" id="GO:0016787">
    <property type="term" value="F:hydrolase activity"/>
    <property type="evidence" value="ECO:0007669"/>
    <property type="project" value="UniProtKB-KW"/>
</dbReference>
<dbReference type="Pfam" id="PF01915">
    <property type="entry name" value="Glyco_hydro_3_C"/>
    <property type="match status" value="1"/>
</dbReference>
<dbReference type="PANTHER" id="PTHR42715:SF10">
    <property type="entry name" value="BETA-GLUCOSIDASE"/>
    <property type="match status" value="1"/>
</dbReference>
<proteinExistence type="inferred from homology"/>
<dbReference type="InterPro" id="IPR036881">
    <property type="entry name" value="Glyco_hydro_3_C_sf"/>
</dbReference>
<dbReference type="InterPro" id="IPR001764">
    <property type="entry name" value="Glyco_hydro_3_N"/>
</dbReference>
<accession>A0ABZ3C9S1</accession>
<feature type="signal peptide" evidence="3">
    <location>
        <begin position="1"/>
        <end position="35"/>
    </location>
</feature>
<reference evidence="5 6" key="1">
    <citation type="journal article" date="2023" name="Environ Microbiome">
        <title>A coral-associated actinobacterium mitigates coral bleaching under heat stress.</title>
        <authorList>
            <person name="Li J."/>
            <person name="Zou Y."/>
            <person name="Li Q."/>
            <person name="Zhang J."/>
            <person name="Bourne D.G."/>
            <person name="Lyu Y."/>
            <person name="Liu C."/>
            <person name="Zhang S."/>
        </authorList>
    </citation>
    <scope>NUCLEOTIDE SEQUENCE [LARGE SCALE GENOMIC DNA]</scope>
    <source>
        <strain evidence="5 6">SCSIO 13291</strain>
    </source>
</reference>
<name>A0ABZ3C9S1_9ACTN</name>
<organism evidence="5 6">
    <name type="scientific">Propioniciclava soli</name>
    <dbReference type="NCBI Taxonomy" id="2775081"/>
    <lineage>
        <taxon>Bacteria</taxon>
        <taxon>Bacillati</taxon>
        <taxon>Actinomycetota</taxon>
        <taxon>Actinomycetes</taxon>
        <taxon>Propionibacteriales</taxon>
        <taxon>Propionibacteriaceae</taxon>
        <taxon>Propioniciclava</taxon>
    </lineage>
</organism>
<protein>
    <submittedName>
        <fullName evidence="5">Glycoside hydrolase family 3 C-terminal domain-containing protein</fullName>
    </submittedName>
</protein>
<gene>
    <name evidence="5" type="ORF">PCC79_04050</name>
</gene>
<dbReference type="InterPro" id="IPR002772">
    <property type="entry name" value="Glyco_hydro_3_C"/>
</dbReference>
<keyword evidence="2 5" id="KW-0378">Hydrolase</keyword>
<feature type="domain" description="Fibronectin type III-like" evidence="4">
    <location>
        <begin position="681"/>
        <end position="755"/>
    </location>
</feature>
<sequence length="775" mass="83060">MRTEEHAVHRHRTRTRAVVGGGLAALMAVSGAALATPPAQAAPAVACPWADPTKSPEERANLLLDASTLDQQMRWLSEVTANDPSITVTPTAGGLGQPNGPSVTYAPSVACVKFNGDTDGPWGIAYVGGTTAFPVPVSQAASWSLDLTAQKGKAMADEAWRKQYDALFAPGIDIVRHPWNGRNAEYLGEDPYLAGKISAAWVNSLDDNPGQPVAAVLKHFLGNTQELDRAASSSNIDDRTLRQVYGLPYEITMKESDPAGVMCAFNQLNGVWSCENPELLTQYLRNELNFEGFVLTDNGAQKSTAASLDAGLSQELGLPYWFTPDRLHAALDADEITESQIREAAFRVLREKYDKGLQDHDLPTSGRWEDQRTEEANAIAREMADQGSVLLKNDKQTLPLKLRNKTIAVIGPTASNTPTNGISAKSVCSSLLFGVAGTGLAVDCDPVAPLDSITQRAAQDGNTVTFNDGSDLASAAATAAAADVAIVFGHNQAGEYFDLDSLNLHSNGDALIAAVAKANRKTVVILETSGAVLMPWLDQVPSVLEVWWPGQAGGDSIAALLFGDVNPSGKLPVTFPRRLEDLPTGVPENDQYPGVFADGSTTRPAGSDEIRQVNYSEGLQVGYKWYDEQGIEPMFEFGHGLSYTTFGYDKLKLTTSTSKDGVVRTKVQFTVTNRGKVAGTEIPQVYLTLPNGAHEPGKRLVGFDRITLAAGQSKQVELMIDSTDANHPFSVWETKGRVGWRTYNGKYGVSVGSSSRDLPLSGTIHVTGVSRGKNK</sequence>
<dbReference type="SMART" id="SM01217">
    <property type="entry name" value="Fn3_like"/>
    <property type="match status" value="1"/>
</dbReference>
<dbReference type="Pfam" id="PF14310">
    <property type="entry name" value="Fn3-like"/>
    <property type="match status" value="1"/>
</dbReference>
<evidence type="ECO:0000256" key="3">
    <source>
        <dbReference type="SAM" id="SignalP"/>
    </source>
</evidence>
<keyword evidence="3" id="KW-0732">Signal</keyword>
<comment type="similarity">
    <text evidence="1">Belongs to the glycosyl hydrolase 3 family.</text>
</comment>
<dbReference type="InterPro" id="IPR036962">
    <property type="entry name" value="Glyco_hydro_3_N_sf"/>
</dbReference>
<evidence type="ECO:0000313" key="6">
    <source>
        <dbReference type="Proteomes" id="UP001434337"/>
    </source>
</evidence>
<dbReference type="InterPro" id="IPR013783">
    <property type="entry name" value="Ig-like_fold"/>
</dbReference>
<dbReference type="InterPro" id="IPR026891">
    <property type="entry name" value="Fn3-like"/>
</dbReference>
<dbReference type="RefSeq" id="WP_342373091.1">
    <property type="nucleotide sequence ID" value="NZ_CP115965.1"/>
</dbReference>
<evidence type="ECO:0000256" key="2">
    <source>
        <dbReference type="ARBA" id="ARBA00022801"/>
    </source>
</evidence>
<dbReference type="SUPFAM" id="SSF52279">
    <property type="entry name" value="Beta-D-glucan exohydrolase, C-terminal domain"/>
    <property type="match status" value="1"/>
</dbReference>
<dbReference type="PRINTS" id="PR00133">
    <property type="entry name" value="GLHYDRLASE3"/>
</dbReference>
<dbReference type="Gene3D" id="2.60.40.10">
    <property type="entry name" value="Immunoglobulins"/>
    <property type="match status" value="1"/>
</dbReference>
<dbReference type="SUPFAM" id="SSF51445">
    <property type="entry name" value="(Trans)glycosidases"/>
    <property type="match status" value="1"/>
</dbReference>
<dbReference type="PANTHER" id="PTHR42715">
    <property type="entry name" value="BETA-GLUCOSIDASE"/>
    <property type="match status" value="1"/>
</dbReference>
<dbReference type="InterPro" id="IPR050288">
    <property type="entry name" value="Cellulose_deg_GH3"/>
</dbReference>
<dbReference type="EMBL" id="CP115965">
    <property type="protein sequence ID" value="WZW99381.1"/>
    <property type="molecule type" value="Genomic_DNA"/>
</dbReference>
<dbReference type="Pfam" id="PF00933">
    <property type="entry name" value="Glyco_hydro_3"/>
    <property type="match status" value="1"/>
</dbReference>
<dbReference type="Gene3D" id="3.40.50.1700">
    <property type="entry name" value="Glycoside hydrolase family 3 C-terminal domain"/>
    <property type="match status" value="1"/>
</dbReference>
<evidence type="ECO:0000256" key="1">
    <source>
        <dbReference type="ARBA" id="ARBA00005336"/>
    </source>
</evidence>